<dbReference type="Pfam" id="PF07586">
    <property type="entry name" value="HXXSHH"/>
    <property type="match status" value="1"/>
</dbReference>
<dbReference type="EMBL" id="JACDQQ010001101">
    <property type="protein sequence ID" value="MBA0085574.1"/>
    <property type="molecule type" value="Genomic_DNA"/>
</dbReference>
<reference evidence="2" key="1">
    <citation type="submission" date="2020-06" db="EMBL/GenBank/DDBJ databases">
        <title>Legume-microbial interactions unlock mineral nutrients during tropical forest succession.</title>
        <authorList>
            <person name="Epihov D.Z."/>
        </authorList>
    </citation>
    <scope>NUCLEOTIDE SEQUENCE [LARGE SCALE GENOMIC DNA]</scope>
    <source>
        <strain evidence="2">Pan2503</strain>
    </source>
</reference>
<evidence type="ECO:0000256" key="1">
    <source>
        <dbReference type="SAM" id="SignalP"/>
    </source>
</evidence>
<evidence type="ECO:0000313" key="2">
    <source>
        <dbReference type="EMBL" id="MBA0085574.1"/>
    </source>
</evidence>
<keyword evidence="1" id="KW-0732">Signal</keyword>
<comment type="caution">
    <text evidence="2">The sequence shown here is derived from an EMBL/GenBank/DDBJ whole genome shotgun (WGS) entry which is preliminary data.</text>
</comment>
<organism evidence="2 3">
    <name type="scientific">Candidatus Acidiferrum panamense</name>
    <dbReference type="NCBI Taxonomy" id="2741543"/>
    <lineage>
        <taxon>Bacteria</taxon>
        <taxon>Pseudomonadati</taxon>
        <taxon>Acidobacteriota</taxon>
        <taxon>Terriglobia</taxon>
        <taxon>Candidatus Acidiferrales</taxon>
        <taxon>Candidatus Acidiferrum</taxon>
    </lineage>
</organism>
<name>A0A7V8SX31_9BACT</name>
<proteinExistence type="predicted"/>
<keyword evidence="3" id="KW-1185">Reference proteome</keyword>
<evidence type="ECO:0000313" key="3">
    <source>
        <dbReference type="Proteomes" id="UP000567293"/>
    </source>
</evidence>
<gene>
    <name evidence="2" type="ORF">HRJ53_11310</name>
</gene>
<dbReference type="InterPro" id="IPR011447">
    <property type="entry name" value="DUF1552"/>
</dbReference>
<dbReference type="AlphaFoldDB" id="A0A7V8SX31"/>
<feature type="signal peptide" evidence="1">
    <location>
        <begin position="1"/>
        <end position="19"/>
    </location>
</feature>
<sequence length="312" mass="33577">MKLALPFLDAMVPAGTALAQTAAVPKLRTAFFYIPHGAIMYNTSHGPAMDKWTPGGSGADFKLSPILASLEPYKKYITSFGNLENAATAGSVHTFNPATWLSAARPDTGGPKAHMATTLDQVIARFISQDTPLPSLELASETTSQVAAGGGGSYTTLSFRDADSPLPMEYNPRKVFLELFGEGDTAQERAAISHQTSSLLDLIMDRTKKLQGELGGGDRAVLDGYMDSVREIERRTQMASAKGLSGLKIPNAPEGELDKFEEQVKLMFDLLALAFQADLTRVATYIMVAEGTNRTYNHVGVPDSFHPVSHHA</sequence>
<dbReference type="Proteomes" id="UP000567293">
    <property type="component" value="Unassembled WGS sequence"/>
</dbReference>
<feature type="chain" id="PRO_5030540014" evidence="1">
    <location>
        <begin position="20"/>
        <end position="312"/>
    </location>
</feature>
<feature type="non-terminal residue" evidence="2">
    <location>
        <position position="312"/>
    </location>
</feature>
<accession>A0A7V8SX31</accession>
<protein>
    <submittedName>
        <fullName evidence="2">DUF1552 domain-containing protein</fullName>
    </submittedName>
</protein>